<dbReference type="KEGG" id="tni:TVNIR_3314"/>
<dbReference type="InterPro" id="IPR011051">
    <property type="entry name" value="RmlC_Cupin_sf"/>
</dbReference>
<dbReference type="PATRIC" id="fig|1255043.3.peg.3344"/>
<keyword evidence="2" id="KW-1185">Reference proteome</keyword>
<dbReference type="STRING" id="1255043.TVNIR_3314"/>
<dbReference type="HOGENOM" id="CLU_3012879_0_0_6"/>
<dbReference type="SUPFAM" id="SSF51182">
    <property type="entry name" value="RmlC-like cupins"/>
    <property type="match status" value="1"/>
</dbReference>
<gene>
    <name evidence="1" type="ordered locus">TVNIR_3314</name>
</gene>
<proteinExistence type="predicted"/>
<protein>
    <submittedName>
        <fullName evidence="1">Cupin 2 conserved barrel domain protein</fullName>
    </submittedName>
</protein>
<name>L0E171_THIND</name>
<dbReference type="AlphaFoldDB" id="L0E171"/>
<dbReference type="InterPro" id="IPR014710">
    <property type="entry name" value="RmlC-like_jellyroll"/>
</dbReference>
<sequence>MAAAAPLEVGPEDVVVVPPGASKRIRNVGACDLDFLAVCTPRFTRDAHVDIDPEPM</sequence>
<accession>L0E171</accession>
<organism evidence="1 2">
    <name type="scientific">Thioalkalivibrio nitratireducens (strain DSM 14787 / UNIQEM 213 / ALEN2)</name>
    <dbReference type="NCBI Taxonomy" id="1255043"/>
    <lineage>
        <taxon>Bacteria</taxon>
        <taxon>Pseudomonadati</taxon>
        <taxon>Pseudomonadota</taxon>
        <taxon>Gammaproteobacteria</taxon>
        <taxon>Chromatiales</taxon>
        <taxon>Ectothiorhodospiraceae</taxon>
        <taxon>Thioalkalivibrio</taxon>
    </lineage>
</organism>
<reference evidence="1" key="1">
    <citation type="submission" date="2015-12" db="EMBL/GenBank/DDBJ databases">
        <authorList>
            <person name="Tikhonova T.V."/>
            <person name="Pavlov A.R."/>
            <person name="Beletsky A.V."/>
            <person name="Mardanov A.V."/>
            <person name="Sorokin D.Y."/>
            <person name="Ravin N.V."/>
            <person name="Popov V.O."/>
        </authorList>
    </citation>
    <scope>NUCLEOTIDE SEQUENCE</scope>
    <source>
        <strain evidence="1">DSM 14787</strain>
    </source>
</reference>
<dbReference type="eggNOG" id="COG0662">
    <property type="taxonomic scope" value="Bacteria"/>
</dbReference>
<evidence type="ECO:0000313" key="1">
    <source>
        <dbReference type="EMBL" id="AGA34950.1"/>
    </source>
</evidence>
<dbReference type="EMBL" id="CP003989">
    <property type="protein sequence ID" value="AGA34950.1"/>
    <property type="molecule type" value="Genomic_DNA"/>
</dbReference>
<dbReference type="Proteomes" id="UP000010809">
    <property type="component" value="Chromosome"/>
</dbReference>
<evidence type="ECO:0000313" key="2">
    <source>
        <dbReference type="Proteomes" id="UP000010809"/>
    </source>
</evidence>
<dbReference type="Gene3D" id="2.60.120.10">
    <property type="entry name" value="Jelly Rolls"/>
    <property type="match status" value="1"/>
</dbReference>
<dbReference type="RefSeq" id="WP_015260049.1">
    <property type="nucleotide sequence ID" value="NC_019902.2"/>
</dbReference>